<dbReference type="EMBL" id="BNAQ01000002">
    <property type="protein sequence ID" value="GHH14345.1"/>
    <property type="molecule type" value="Genomic_DNA"/>
</dbReference>
<gene>
    <name evidence="1" type="ORF">GCM10008023_15950</name>
</gene>
<keyword evidence="2" id="KW-1185">Reference proteome</keyword>
<proteinExistence type="predicted"/>
<sequence>MLEGGRKGGFNGGEMSAQVAPEKLAKTEGSIAGCYRKLLLENRPGQAWPKCIGNIGAGVIERLAVPAQAN</sequence>
<reference evidence="2" key="1">
    <citation type="journal article" date="2019" name="Int. J. Syst. Evol. Microbiol.">
        <title>The Global Catalogue of Microorganisms (GCM) 10K type strain sequencing project: providing services to taxonomists for standard genome sequencing and annotation.</title>
        <authorList>
            <consortium name="The Broad Institute Genomics Platform"/>
            <consortium name="The Broad Institute Genome Sequencing Center for Infectious Disease"/>
            <person name="Wu L."/>
            <person name="Ma J."/>
        </authorList>
    </citation>
    <scope>NUCLEOTIDE SEQUENCE [LARGE SCALE GENOMIC DNA]</scope>
    <source>
        <strain evidence="2">CGMCC 1.8957</strain>
    </source>
</reference>
<accession>A0ABQ3LIS8</accession>
<organism evidence="1 2">
    <name type="scientific">Sphingomonas glacialis</name>
    <dbReference type="NCBI Taxonomy" id="658225"/>
    <lineage>
        <taxon>Bacteria</taxon>
        <taxon>Pseudomonadati</taxon>
        <taxon>Pseudomonadota</taxon>
        <taxon>Alphaproteobacteria</taxon>
        <taxon>Sphingomonadales</taxon>
        <taxon>Sphingomonadaceae</taxon>
        <taxon>Sphingomonas</taxon>
    </lineage>
</organism>
<protein>
    <submittedName>
        <fullName evidence="1">Uncharacterized protein</fullName>
    </submittedName>
</protein>
<dbReference type="Proteomes" id="UP000652430">
    <property type="component" value="Unassembled WGS sequence"/>
</dbReference>
<evidence type="ECO:0000313" key="1">
    <source>
        <dbReference type="EMBL" id="GHH14345.1"/>
    </source>
</evidence>
<evidence type="ECO:0000313" key="2">
    <source>
        <dbReference type="Proteomes" id="UP000652430"/>
    </source>
</evidence>
<name>A0ABQ3LIS8_9SPHN</name>
<comment type="caution">
    <text evidence="1">The sequence shown here is derived from an EMBL/GenBank/DDBJ whole genome shotgun (WGS) entry which is preliminary data.</text>
</comment>